<keyword evidence="2 5" id="KW-0808">Transferase</keyword>
<comment type="subcellular location">
    <subcellularLocation>
        <location evidence="5">Cytoplasm</location>
    </subcellularLocation>
    <subcellularLocation>
        <location evidence="1">Membrane</location>
    </subcellularLocation>
</comment>
<dbReference type="EC" id="2.7.7.38" evidence="5"/>
<comment type="function">
    <text evidence="5">Activates KDO (a required 8-carbon sugar) for incorporation into bacterial lipopolysaccharide in Gram-negative bacteria.</text>
</comment>
<keyword evidence="4 5" id="KW-0448">Lipopolysaccharide biosynthesis</keyword>
<evidence type="ECO:0000256" key="5">
    <source>
        <dbReference type="HAMAP-Rule" id="MF_00057"/>
    </source>
</evidence>
<dbReference type="Gene3D" id="3.90.550.10">
    <property type="entry name" value="Spore Coat Polysaccharide Biosynthesis Protein SpsA, Chain A"/>
    <property type="match status" value="1"/>
</dbReference>
<name>E4L9X2_9FIRM</name>
<evidence type="ECO:0000256" key="2">
    <source>
        <dbReference type="ARBA" id="ARBA00022679"/>
    </source>
</evidence>
<dbReference type="FunFam" id="3.90.550.10:FF:000011">
    <property type="entry name" value="3-deoxy-manno-octulosonate cytidylyltransferase"/>
    <property type="match status" value="1"/>
</dbReference>
<proteinExistence type="inferred from homology"/>
<dbReference type="RefSeq" id="WP_007554984.1">
    <property type="nucleotide sequence ID" value="NZ_AENT01000025.1"/>
</dbReference>
<dbReference type="NCBIfam" id="NF003950">
    <property type="entry name" value="PRK05450.1-3"/>
    <property type="match status" value="1"/>
</dbReference>
<dbReference type="UniPathway" id="UPA00358">
    <property type="reaction ID" value="UER00476"/>
</dbReference>
<dbReference type="InterPro" id="IPR003329">
    <property type="entry name" value="Cytidylyl_trans"/>
</dbReference>
<dbReference type="GO" id="GO:0009103">
    <property type="term" value="P:lipopolysaccharide biosynthetic process"/>
    <property type="evidence" value="ECO:0007669"/>
    <property type="project" value="UniProtKB-UniRule"/>
</dbReference>
<evidence type="ECO:0000313" key="6">
    <source>
        <dbReference type="EMBL" id="EFR42408.1"/>
    </source>
</evidence>
<comment type="catalytic activity">
    <reaction evidence="5">
        <text>3-deoxy-alpha-D-manno-oct-2-ulosonate + CTP = CMP-3-deoxy-beta-D-manno-octulosonate + diphosphate</text>
        <dbReference type="Rhea" id="RHEA:23448"/>
        <dbReference type="ChEBI" id="CHEBI:33019"/>
        <dbReference type="ChEBI" id="CHEBI:37563"/>
        <dbReference type="ChEBI" id="CHEBI:85986"/>
        <dbReference type="ChEBI" id="CHEBI:85987"/>
        <dbReference type="EC" id="2.7.7.38"/>
    </reaction>
</comment>
<dbReference type="OrthoDB" id="9815559at2"/>
<dbReference type="GO" id="GO:0016020">
    <property type="term" value="C:membrane"/>
    <property type="evidence" value="ECO:0007669"/>
    <property type="project" value="UniProtKB-SubCell"/>
</dbReference>
<dbReference type="InterPro" id="IPR029044">
    <property type="entry name" value="Nucleotide-diphossugar_trans"/>
</dbReference>
<sequence length="242" mass="27443">MKTACIIPSRYASTRLPGKPLKMIVGKTLIRRVYEQTSKAKSIDDVIVATDSKLIEKEVKGFGGKVVITSKKHNTGTDRIAEVAKNTDYDIIVNVQGDEPLIEPELIDNLVREISTNDNLDMVTAAAPLRESEYEDPSCVKVVRNIYGEALYFSRSLIPYPRHEFSVPPLKHIGIYAYRKEFLLKYANMKQTSLEKTESLEQLRLLENGYKIGVVTVKSYGIGVDTQEDLEKVIEYIKRREL</sequence>
<reference evidence="6 7" key="1">
    <citation type="submission" date="2010-11" db="EMBL/GenBank/DDBJ databases">
        <authorList>
            <person name="Durkin A.S."/>
            <person name="Madupu R."/>
            <person name="Torralba M."/>
            <person name="Gillis M."/>
            <person name="Methe B."/>
            <person name="Sutton G."/>
            <person name="Nelson K.E."/>
        </authorList>
    </citation>
    <scope>NUCLEOTIDE SEQUENCE [LARGE SCALE GENOMIC DNA]</scope>
    <source>
        <strain evidence="6 7">UPII 345-E</strain>
    </source>
</reference>
<evidence type="ECO:0000313" key="7">
    <source>
        <dbReference type="Proteomes" id="UP000004594"/>
    </source>
</evidence>
<dbReference type="GO" id="GO:0033468">
    <property type="term" value="P:CMP-keto-3-deoxy-D-manno-octulosonic acid biosynthetic process"/>
    <property type="evidence" value="ECO:0007669"/>
    <property type="project" value="UniProtKB-UniRule"/>
</dbReference>
<organism evidence="6 7">
    <name type="scientific">Dialister micraerophilus UPII 345-E</name>
    <dbReference type="NCBI Taxonomy" id="910314"/>
    <lineage>
        <taxon>Bacteria</taxon>
        <taxon>Bacillati</taxon>
        <taxon>Bacillota</taxon>
        <taxon>Negativicutes</taxon>
        <taxon>Veillonellales</taxon>
        <taxon>Veillonellaceae</taxon>
        <taxon>Dialister</taxon>
    </lineage>
</organism>
<dbReference type="Proteomes" id="UP000004594">
    <property type="component" value="Unassembled WGS sequence"/>
</dbReference>
<dbReference type="AlphaFoldDB" id="E4L9X2"/>
<evidence type="ECO:0000256" key="3">
    <source>
        <dbReference type="ARBA" id="ARBA00022695"/>
    </source>
</evidence>
<dbReference type="PANTHER" id="PTHR42866:SF2">
    <property type="entry name" value="3-DEOXY-MANNO-OCTULOSONATE CYTIDYLYLTRANSFERASE, MITOCHONDRIAL"/>
    <property type="match status" value="1"/>
</dbReference>
<gene>
    <name evidence="5 6" type="primary">kdsB</name>
    <name evidence="6" type="ORF">HMPREF9220_0133</name>
</gene>
<dbReference type="NCBIfam" id="NF009905">
    <property type="entry name" value="PRK13368.1"/>
    <property type="match status" value="1"/>
</dbReference>
<dbReference type="GO" id="GO:0005829">
    <property type="term" value="C:cytosol"/>
    <property type="evidence" value="ECO:0007669"/>
    <property type="project" value="TreeGrafter"/>
</dbReference>
<comment type="caution">
    <text evidence="6">The sequence shown here is derived from an EMBL/GenBank/DDBJ whole genome shotgun (WGS) entry which is preliminary data.</text>
</comment>
<evidence type="ECO:0000256" key="1">
    <source>
        <dbReference type="ARBA" id="ARBA00004370"/>
    </source>
</evidence>
<dbReference type="CDD" id="cd02517">
    <property type="entry name" value="CMP-KDO-Synthetase"/>
    <property type="match status" value="1"/>
</dbReference>
<dbReference type="SUPFAM" id="SSF53448">
    <property type="entry name" value="Nucleotide-diphospho-sugar transferases"/>
    <property type="match status" value="1"/>
</dbReference>
<dbReference type="InterPro" id="IPR004528">
    <property type="entry name" value="KdsB"/>
</dbReference>
<dbReference type="NCBIfam" id="TIGR00466">
    <property type="entry name" value="kdsB"/>
    <property type="match status" value="1"/>
</dbReference>
<dbReference type="Pfam" id="PF02348">
    <property type="entry name" value="CTP_transf_3"/>
    <property type="match status" value="1"/>
</dbReference>
<comment type="pathway">
    <text evidence="5">Nucleotide-sugar biosynthesis; CMP-3-deoxy-D-manno-octulosonate biosynthesis; CMP-3-deoxy-D-manno-octulosonate from 3-deoxy-D-manno-octulosonate and CTP: step 1/1.</text>
</comment>
<keyword evidence="3 5" id="KW-0548">Nucleotidyltransferase</keyword>
<dbReference type="PANTHER" id="PTHR42866">
    <property type="entry name" value="3-DEOXY-MANNO-OCTULOSONATE CYTIDYLYLTRANSFERASE"/>
    <property type="match status" value="1"/>
</dbReference>
<comment type="similarity">
    <text evidence="5">Belongs to the KdsB family.</text>
</comment>
<accession>E4L9X2</accession>
<dbReference type="HAMAP" id="MF_00057">
    <property type="entry name" value="KdsB"/>
    <property type="match status" value="1"/>
</dbReference>
<dbReference type="NCBIfam" id="NF003952">
    <property type="entry name" value="PRK05450.1-5"/>
    <property type="match status" value="1"/>
</dbReference>
<dbReference type="GO" id="GO:0008690">
    <property type="term" value="F:3-deoxy-manno-octulosonate cytidylyltransferase activity"/>
    <property type="evidence" value="ECO:0007669"/>
    <property type="project" value="UniProtKB-UniRule"/>
</dbReference>
<protein>
    <recommendedName>
        <fullName evidence="5">3-deoxy-manno-octulosonate cytidylyltransferase</fullName>
        <ecNumber evidence="5">2.7.7.38</ecNumber>
    </recommendedName>
    <alternativeName>
        <fullName evidence="5">CMP-2-keto-3-deoxyoctulosonic acid synthase</fullName>
        <shortName evidence="5">CKS</shortName>
        <shortName evidence="5">CMP-KDO synthase</shortName>
    </alternativeName>
</protein>
<keyword evidence="5" id="KW-0963">Cytoplasm</keyword>
<dbReference type="EMBL" id="AENT01000025">
    <property type="protein sequence ID" value="EFR42408.1"/>
    <property type="molecule type" value="Genomic_DNA"/>
</dbReference>
<dbReference type="eggNOG" id="COG1212">
    <property type="taxonomic scope" value="Bacteria"/>
</dbReference>
<evidence type="ECO:0000256" key="4">
    <source>
        <dbReference type="ARBA" id="ARBA00022985"/>
    </source>
</evidence>